<organism evidence="3 4">
    <name type="scientific">Streptococcus equi subsp. equi</name>
    <dbReference type="NCBI Taxonomy" id="148942"/>
    <lineage>
        <taxon>Bacteria</taxon>
        <taxon>Bacillati</taxon>
        <taxon>Bacillota</taxon>
        <taxon>Bacilli</taxon>
        <taxon>Lactobacillales</taxon>
        <taxon>Streptococcaceae</taxon>
        <taxon>Streptococcus</taxon>
    </lineage>
</organism>
<dbReference type="CDD" id="cd00009">
    <property type="entry name" value="AAA"/>
    <property type="match status" value="1"/>
</dbReference>
<dbReference type="InterPro" id="IPR027417">
    <property type="entry name" value="P-loop_NTPase"/>
</dbReference>
<dbReference type="GO" id="GO:0006260">
    <property type="term" value="P:DNA replication"/>
    <property type="evidence" value="ECO:0007669"/>
    <property type="project" value="TreeGrafter"/>
</dbReference>
<name>A0A380JSP5_9STRE</name>
<dbReference type="GO" id="GO:0005524">
    <property type="term" value="F:ATP binding"/>
    <property type="evidence" value="ECO:0007669"/>
    <property type="project" value="InterPro"/>
</dbReference>
<feature type="domain" description="Primosomal DnaI N-terminal" evidence="2">
    <location>
        <begin position="1"/>
        <end position="90"/>
    </location>
</feature>
<evidence type="ECO:0000259" key="2">
    <source>
        <dbReference type="Pfam" id="PF07319"/>
    </source>
</evidence>
<dbReference type="EMBL" id="UHFF01000002">
    <property type="protein sequence ID" value="SUN48189.1"/>
    <property type="molecule type" value="Genomic_DNA"/>
</dbReference>
<dbReference type="InterPro" id="IPR009928">
    <property type="entry name" value="DnaI_N"/>
</dbReference>
<protein>
    <submittedName>
        <fullName evidence="3">Primosomal protein DnaI</fullName>
    </submittedName>
</protein>
<dbReference type="Gene3D" id="3.40.50.300">
    <property type="entry name" value="P-loop containing nucleotide triphosphate hydrolases"/>
    <property type="match status" value="1"/>
</dbReference>
<dbReference type="PANTHER" id="PTHR30050:SF8">
    <property type="entry name" value="PRIMOSOMAL PROTEIN DNAI"/>
    <property type="match status" value="1"/>
</dbReference>
<dbReference type="Proteomes" id="UP000254461">
    <property type="component" value="Unassembled WGS sequence"/>
</dbReference>
<dbReference type="Pfam" id="PF01695">
    <property type="entry name" value="IstB_IS21"/>
    <property type="match status" value="1"/>
</dbReference>
<dbReference type="InterPro" id="IPR002611">
    <property type="entry name" value="IstB_ATP-bd"/>
</dbReference>
<dbReference type="AlphaFoldDB" id="A0A380JSP5"/>
<evidence type="ECO:0000313" key="4">
    <source>
        <dbReference type="Proteomes" id="UP000254461"/>
    </source>
</evidence>
<sequence length="302" mass="34373">MEKIGKMVEHLGQASRVASAELIEAILADQEVAEFIKVHQLSQAEIKLSLSKFNQFLVERRKYQTGDETYIAKGYQPILVMNEGYADVSYLETRELVEAQRQAAIADRIHLVSLPRSYRRVSLSAVDVNNASRMQVFSELLDFVEQYPAAEQKGLYLYGDMGVGKSYLMAAMAHELSEKKGVSTTLLHFPSFTIDVKNAISNGSVKEEIDAIKHVPVLILDDIGAEQATSWVRDEVLQVILQHRMLEDLPTFFTSNYSFADLERKWAKIKGNDETWQAKRVMERVRYLARECHLEGVNRRQG</sequence>
<proteinExistence type="predicted"/>
<evidence type="ECO:0000313" key="3">
    <source>
        <dbReference type="EMBL" id="SUN48189.1"/>
    </source>
</evidence>
<dbReference type="SUPFAM" id="SSF52540">
    <property type="entry name" value="P-loop containing nucleoside triphosphate hydrolases"/>
    <property type="match status" value="1"/>
</dbReference>
<reference evidence="3 4" key="1">
    <citation type="submission" date="2018-06" db="EMBL/GenBank/DDBJ databases">
        <authorList>
            <consortium name="Pathogen Informatics"/>
            <person name="Doyle S."/>
        </authorList>
    </citation>
    <scope>NUCLEOTIDE SEQUENCE [LARGE SCALE GENOMIC DNA]</scope>
    <source>
        <strain evidence="3 4">NCTC12092</strain>
    </source>
</reference>
<evidence type="ECO:0000259" key="1">
    <source>
        <dbReference type="Pfam" id="PF01695"/>
    </source>
</evidence>
<dbReference type="Pfam" id="PF07319">
    <property type="entry name" value="DnaI_N"/>
    <property type="match status" value="1"/>
</dbReference>
<dbReference type="PANTHER" id="PTHR30050">
    <property type="entry name" value="CHROMOSOMAL REPLICATION INITIATOR PROTEIN DNAA"/>
    <property type="match status" value="1"/>
</dbReference>
<gene>
    <name evidence="3" type="primary">dnaI_2</name>
    <name evidence="3" type="ORF">NCTC12092_01680</name>
</gene>
<dbReference type="RefSeq" id="WP_115251291.1">
    <property type="nucleotide sequence ID" value="NZ_LR134273.1"/>
</dbReference>
<accession>A0A380JSP5</accession>
<dbReference type="NCBIfam" id="NF006505">
    <property type="entry name" value="PRK08939.1"/>
    <property type="match status" value="1"/>
</dbReference>
<feature type="domain" description="IstB-like ATP-binding" evidence="1">
    <location>
        <begin position="151"/>
        <end position="270"/>
    </location>
</feature>